<evidence type="ECO:0000313" key="2">
    <source>
        <dbReference type="EMBL" id="OGC32852.1"/>
    </source>
</evidence>
<gene>
    <name evidence="2" type="ORF">A2311_03275</name>
</gene>
<dbReference type="Proteomes" id="UP000178951">
    <property type="component" value="Unassembled WGS sequence"/>
</dbReference>
<dbReference type="STRING" id="1802583.A2311_03275"/>
<accession>A0A1F4TJF5</accession>
<sequence length="265" mass="28949">MKKNLILSLITFGLLQALILPAAASYISLKTITATRVSGQQLVVEISSTNNGDESAFNVQAEIMFAGQKHLLNKTSELPIGGIYQAKLTLPLKVNKPGNYPLVLTMHYADANQYPFSALSCPVFSYQQDVTPPILGQFKPAAFSQAGTLNLTVKNNADQAQQLTIKVVTPKELTALDSQVKLLLPPRSTKNESVRIENFSALPGSNYQIYAIAETEDQNYHYTAVTPGTVKIVANQEILGISYNIIFALLAALILLFLGLQFFKK</sequence>
<dbReference type="EMBL" id="MEUF01000070">
    <property type="protein sequence ID" value="OGC32852.1"/>
    <property type="molecule type" value="Genomic_DNA"/>
</dbReference>
<keyword evidence="1" id="KW-0812">Transmembrane</keyword>
<protein>
    <recommendedName>
        <fullName evidence="4">CARDB domain-containing protein</fullName>
    </recommendedName>
</protein>
<dbReference type="AlphaFoldDB" id="A0A1F4TJF5"/>
<keyword evidence="1" id="KW-0472">Membrane</keyword>
<evidence type="ECO:0000313" key="3">
    <source>
        <dbReference type="Proteomes" id="UP000178951"/>
    </source>
</evidence>
<evidence type="ECO:0008006" key="4">
    <source>
        <dbReference type="Google" id="ProtNLM"/>
    </source>
</evidence>
<organism evidence="2 3">
    <name type="scientific">candidate division WOR-1 bacterium RIFOXYB2_FULL_48_7</name>
    <dbReference type="NCBI Taxonomy" id="1802583"/>
    <lineage>
        <taxon>Bacteria</taxon>
        <taxon>Bacillati</taxon>
        <taxon>Saganbacteria</taxon>
    </lineage>
</organism>
<evidence type="ECO:0000256" key="1">
    <source>
        <dbReference type="SAM" id="Phobius"/>
    </source>
</evidence>
<name>A0A1F4TJF5_UNCSA</name>
<feature type="transmembrane region" description="Helical" evidence="1">
    <location>
        <begin position="241"/>
        <end position="263"/>
    </location>
</feature>
<keyword evidence="1" id="KW-1133">Transmembrane helix</keyword>
<comment type="caution">
    <text evidence="2">The sequence shown here is derived from an EMBL/GenBank/DDBJ whole genome shotgun (WGS) entry which is preliminary data.</text>
</comment>
<proteinExistence type="predicted"/>
<reference evidence="2 3" key="1">
    <citation type="journal article" date="2016" name="Nat. Commun.">
        <title>Thousands of microbial genomes shed light on interconnected biogeochemical processes in an aquifer system.</title>
        <authorList>
            <person name="Anantharaman K."/>
            <person name="Brown C.T."/>
            <person name="Hug L.A."/>
            <person name="Sharon I."/>
            <person name="Castelle C.J."/>
            <person name="Probst A.J."/>
            <person name="Thomas B.C."/>
            <person name="Singh A."/>
            <person name="Wilkins M.J."/>
            <person name="Karaoz U."/>
            <person name="Brodie E.L."/>
            <person name="Williams K.H."/>
            <person name="Hubbard S.S."/>
            <person name="Banfield J.F."/>
        </authorList>
    </citation>
    <scope>NUCLEOTIDE SEQUENCE [LARGE SCALE GENOMIC DNA]</scope>
</reference>